<gene>
    <name evidence="1" type="ORF">SO802_008844</name>
</gene>
<protein>
    <submittedName>
        <fullName evidence="1">Uncharacterized protein</fullName>
    </submittedName>
</protein>
<accession>A0AAW2D9R9</accession>
<dbReference type="AlphaFoldDB" id="A0AAW2D9R9"/>
<dbReference type="EMBL" id="JAZDWU010000003">
    <property type="protein sequence ID" value="KAL0007342.1"/>
    <property type="molecule type" value="Genomic_DNA"/>
</dbReference>
<organism evidence="1 2">
    <name type="scientific">Lithocarpus litseifolius</name>
    <dbReference type="NCBI Taxonomy" id="425828"/>
    <lineage>
        <taxon>Eukaryota</taxon>
        <taxon>Viridiplantae</taxon>
        <taxon>Streptophyta</taxon>
        <taxon>Embryophyta</taxon>
        <taxon>Tracheophyta</taxon>
        <taxon>Spermatophyta</taxon>
        <taxon>Magnoliopsida</taxon>
        <taxon>eudicotyledons</taxon>
        <taxon>Gunneridae</taxon>
        <taxon>Pentapetalae</taxon>
        <taxon>rosids</taxon>
        <taxon>fabids</taxon>
        <taxon>Fagales</taxon>
        <taxon>Fagaceae</taxon>
        <taxon>Lithocarpus</taxon>
    </lineage>
</organism>
<sequence>MRSSYVSAQGFILVSRYSITGFECESSRPMTHLVPYNINILLVAIREKGKDVKLSAMILGWCPCVLRLRRQGEVVTGLGPECRNTRILCHRLRLRNLQS</sequence>
<evidence type="ECO:0000313" key="1">
    <source>
        <dbReference type="EMBL" id="KAL0007342.1"/>
    </source>
</evidence>
<reference evidence="1 2" key="1">
    <citation type="submission" date="2024-01" db="EMBL/GenBank/DDBJ databases">
        <title>A telomere-to-telomere, gap-free genome of sweet tea (Lithocarpus litseifolius).</title>
        <authorList>
            <person name="Zhou J."/>
        </authorList>
    </citation>
    <scope>NUCLEOTIDE SEQUENCE [LARGE SCALE GENOMIC DNA]</scope>
    <source>
        <strain evidence="1">Zhou-2022a</strain>
        <tissue evidence="1">Leaf</tissue>
    </source>
</reference>
<proteinExistence type="predicted"/>
<name>A0AAW2D9R9_9ROSI</name>
<comment type="caution">
    <text evidence="1">The sequence shown here is derived from an EMBL/GenBank/DDBJ whole genome shotgun (WGS) entry which is preliminary data.</text>
</comment>
<keyword evidence="2" id="KW-1185">Reference proteome</keyword>
<dbReference type="Proteomes" id="UP001459277">
    <property type="component" value="Unassembled WGS sequence"/>
</dbReference>
<evidence type="ECO:0000313" key="2">
    <source>
        <dbReference type="Proteomes" id="UP001459277"/>
    </source>
</evidence>